<dbReference type="InterPro" id="IPR051318">
    <property type="entry name" value="Fe-S_L-Ser"/>
</dbReference>
<comment type="pathway">
    <text evidence="2">Carbohydrate biosynthesis; gluconeogenesis.</text>
</comment>
<dbReference type="SUPFAM" id="SSF143548">
    <property type="entry name" value="Serine metabolism enzymes domain"/>
    <property type="match status" value="2"/>
</dbReference>
<dbReference type="InterPro" id="IPR029009">
    <property type="entry name" value="ASB_dom_sf"/>
</dbReference>
<proteinExistence type="inferred from homology"/>
<dbReference type="InterPro" id="IPR005130">
    <property type="entry name" value="Ser_deHydtase-like_asu"/>
</dbReference>
<accession>A0A0H3A7G9</accession>
<dbReference type="PANTHER" id="PTHR30182:SF1">
    <property type="entry name" value="L-SERINE DEHYDRATASE 1"/>
    <property type="match status" value="1"/>
</dbReference>
<keyword evidence="7" id="KW-0479">Metal-binding</keyword>
<feature type="domain" description="Serine dehydratase beta chain" evidence="13">
    <location>
        <begin position="148"/>
        <end position="206"/>
    </location>
</feature>
<dbReference type="Proteomes" id="UP000009173">
    <property type="component" value="Chromosome"/>
</dbReference>
<sequence length="502" mass="52289">MQPLVPCSAIDISLFDLFEAGPGPSSSHTIGPMKAGYDFAQRCAALPDDILCRAAGVRVRLFGSLSATGYGHGTDMAVLAGLAGQLPASCPPEYLVRPEGAGEKRPATDTTLADGRYASLLGCEGAASVPVAGQGQGHSASGAVVRYMMLRDGRRLPLTSACVVHDAVQHEHPFSNTLVLELLGDTGASLFSYTYYSVGGGFIQWEGWQPEERGAPVHPYCTMRQLRERMDDTGLALHEIILENEMAVTGASRASIVARLDTIIGLMEASVERGLATTGRLPGTLGVFRKAGTLMARAGKLPHAVDAFLCRLNAYAFAVSEENASGGVIVTAPTCGAAGVMPAVLYAMRNDFSIGDRAVREGVLASAAVGFLAKQNAGIAGAEVGCQGEVGVASAMAAAMLAHARGNAVRVVENAAEIALEHHLGLTCDPVGGYVQIPCIERNAVGAVKAYNACLVATCEDPKHHRVTLDNVIRAMAEIGHDMNAKFKETSAGGLAVSVVEC</sequence>
<dbReference type="Pfam" id="PF03313">
    <property type="entry name" value="SDH_alpha"/>
    <property type="match status" value="1"/>
</dbReference>
<evidence type="ECO:0000313" key="14">
    <source>
        <dbReference type="EMBL" id="ABM28106.1"/>
    </source>
</evidence>
<evidence type="ECO:0000256" key="1">
    <source>
        <dbReference type="ARBA" id="ARBA00001966"/>
    </source>
</evidence>
<dbReference type="GO" id="GO:0006094">
    <property type="term" value="P:gluconeogenesis"/>
    <property type="evidence" value="ECO:0007669"/>
    <property type="project" value="UniProtKB-KW"/>
</dbReference>
<evidence type="ECO:0000259" key="13">
    <source>
        <dbReference type="Pfam" id="PF03315"/>
    </source>
</evidence>
<dbReference type="HOGENOM" id="CLU_022305_0_1_7"/>
<evidence type="ECO:0000256" key="11">
    <source>
        <dbReference type="ARBA" id="ARBA00049406"/>
    </source>
</evidence>
<evidence type="ECO:0000313" key="15">
    <source>
        <dbReference type="Proteomes" id="UP000009173"/>
    </source>
</evidence>
<comment type="similarity">
    <text evidence="3">Belongs to the iron-sulfur dependent L-serine dehydratase family.</text>
</comment>
<dbReference type="PANTHER" id="PTHR30182">
    <property type="entry name" value="L-SERINE DEHYDRATASE"/>
    <property type="match status" value="1"/>
</dbReference>
<dbReference type="InterPro" id="IPR005131">
    <property type="entry name" value="Ser_deHydtase_bsu"/>
</dbReference>
<dbReference type="Gene3D" id="3.30.1330.90">
    <property type="entry name" value="D-3-phosphoglycerate dehydrogenase, domain 3"/>
    <property type="match status" value="1"/>
</dbReference>
<comment type="cofactor">
    <cofactor evidence="1">
        <name>[4Fe-4S] cluster</name>
        <dbReference type="ChEBI" id="CHEBI:49883"/>
    </cofactor>
</comment>
<dbReference type="EMBL" id="CP000527">
    <property type="protein sequence ID" value="ABM28106.1"/>
    <property type="molecule type" value="Genomic_DNA"/>
</dbReference>
<keyword evidence="10 14" id="KW-0456">Lyase</keyword>
<dbReference type="AlphaFoldDB" id="A0A0H3A7G9"/>
<organism evidence="14 15">
    <name type="scientific">Nitratidesulfovibrio vulgaris (strain DP4)</name>
    <name type="common">Desulfovibrio vulgaris</name>
    <dbReference type="NCBI Taxonomy" id="391774"/>
    <lineage>
        <taxon>Bacteria</taxon>
        <taxon>Pseudomonadati</taxon>
        <taxon>Thermodesulfobacteriota</taxon>
        <taxon>Desulfovibrionia</taxon>
        <taxon>Desulfovibrionales</taxon>
        <taxon>Desulfovibrionaceae</taxon>
        <taxon>Nitratidesulfovibrio</taxon>
    </lineage>
</organism>
<evidence type="ECO:0000256" key="10">
    <source>
        <dbReference type="ARBA" id="ARBA00023239"/>
    </source>
</evidence>
<evidence type="ECO:0000256" key="6">
    <source>
        <dbReference type="ARBA" id="ARBA00022485"/>
    </source>
</evidence>
<comment type="catalytic activity">
    <reaction evidence="11">
        <text>L-serine = pyruvate + NH4(+)</text>
        <dbReference type="Rhea" id="RHEA:19169"/>
        <dbReference type="ChEBI" id="CHEBI:15361"/>
        <dbReference type="ChEBI" id="CHEBI:28938"/>
        <dbReference type="ChEBI" id="CHEBI:33384"/>
        <dbReference type="EC" id="4.3.1.17"/>
    </reaction>
</comment>
<dbReference type="GO" id="GO:0051539">
    <property type="term" value="F:4 iron, 4 sulfur cluster binding"/>
    <property type="evidence" value="ECO:0007669"/>
    <property type="project" value="UniProtKB-KW"/>
</dbReference>
<evidence type="ECO:0000256" key="7">
    <source>
        <dbReference type="ARBA" id="ARBA00022723"/>
    </source>
</evidence>
<keyword evidence="8" id="KW-0408">Iron</keyword>
<evidence type="ECO:0000256" key="9">
    <source>
        <dbReference type="ARBA" id="ARBA00023014"/>
    </source>
</evidence>
<evidence type="ECO:0000256" key="8">
    <source>
        <dbReference type="ARBA" id="ARBA00023004"/>
    </source>
</evidence>
<evidence type="ECO:0000259" key="12">
    <source>
        <dbReference type="Pfam" id="PF03313"/>
    </source>
</evidence>
<evidence type="ECO:0000256" key="3">
    <source>
        <dbReference type="ARBA" id="ARBA00008636"/>
    </source>
</evidence>
<dbReference type="EC" id="4.3.1.17" evidence="4"/>
<dbReference type="KEGG" id="dvl:Dvul_1086"/>
<keyword evidence="9" id="KW-0411">Iron-sulfur</keyword>
<protein>
    <recommendedName>
        <fullName evidence="4">L-serine ammonia-lyase</fullName>
        <ecNumber evidence="4">4.3.1.17</ecNumber>
    </recommendedName>
</protein>
<name>A0A0H3A7G9_NITV4</name>
<keyword evidence="5" id="KW-0312">Gluconeogenesis</keyword>
<evidence type="ECO:0000256" key="2">
    <source>
        <dbReference type="ARBA" id="ARBA00004742"/>
    </source>
</evidence>
<gene>
    <name evidence="14" type="ordered locus">Dvul_1086</name>
</gene>
<feature type="domain" description="Serine dehydratase beta chain" evidence="13">
    <location>
        <begin position="13"/>
        <end position="95"/>
    </location>
</feature>
<reference evidence="15" key="1">
    <citation type="journal article" date="2009" name="Environ. Microbiol.">
        <title>Contribution of mobile genetic elements to Desulfovibrio vulgaris genome plasticity.</title>
        <authorList>
            <person name="Walker C.B."/>
            <person name="Stolyar S."/>
            <person name="Chivian D."/>
            <person name="Pinel N."/>
            <person name="Gabster J.A."/>
            <person name="Dehal P.S."/>
            <person name="He Z."/>
            <person name="Yang Z.K."/>
            <person name="Yen H.C."/>
            <person name="Zhou J."/>
            <person name="Wall J.D."/>
            <person name="Hazen T.C."/>
            <person name="Arkin A.P."/>
            <person name="Stahl D.A."/>
        </authorList>
    </citation>
    <scope>NUCLEOTIDE SEQUENCE [LARGE SCALE GENOMIC DNA]</scope>
    <source>
        <strain evidence="15">DP4</strain>
    </source>
</reference>
<dbReference type="GO" id="GO:0003941">
    <property type="term" value="F:L-serine ammonia-lyase activity"/>
    <property type="evidence" value="ECO:0007669"/>
    <property type="project" value="UniProtKB-EC"/>
</dbReference>
<evidence type="ECO:0000256" key="5">
    <source>
        <dbReference type="ARBA" id="ARBA00022432"/>
    </source>
</evidence>
<evidence type="ECO:0000256" key="4">
    <source>
        <dbReference type="ARBA" id="ARBA00012093"/>
    </source>
</evidence>
<feature type="domain" description="Serine dehydratase-like alpha subunit" evidence="12">
    <location>
        <begin position="233"/>
        <end position="496"/>
    </location>
</feature>
<keyword evidence="6" id="KW-0004">4Fe-4S</keyword>
<dbReference type="GO" id="GO:0046872">
    <property type="term" value="F:metal ion binding"/>
    <property type="evidence" value="ECO:0007669"/>
    <property type="project" value="UniProtKB-KW"/>
</dbReference>
<dbReference type="RefSeq" id="WP_011792048.1">
    <property type="nucleotide sequence ID" value="NC_008751.1"/>
</dbReference>
<dbReference type="Pfam" id="PF03315">
    <property type="entry name" value="SDH_beta"/>
    <property type="match status" value="2"/>
</dbReference>